<evidence type="ECO:0000256" key="5">
    <source>
        <dbReference type="ARBA" id="ARBA00012212"/>
    </source>
</evidence>
<evidence type="ECO:0000256" key="16">
    <source>
        <dbReference type="ARBA" id="ARBA00047632"/>
    </source>
</evidence>
<keyword evidence="9 17" id="KW-0547">Nucleotide-binding</keyword>
<dbReference type="HOGENOM" id="CLU_032540_0_1_9"/>
<keyword evidence="22" id="KW-1185">Reference proteome</keyword>
<name>R3U4R5_9ENTE</name>
<evidence type="ECO:0000256" key="13">
    <source>
        <dbReference type="ARBA" id="ARBA00023316"/>
    </source>
</evidence>
<dbReference type="Proteomes" id="UP000013785">
    <property type="component" value="Unassembled WGS sequence"/>
</dbReference>
<comment type="catalytic activity">
    <reaction evidence="16 17 18">
        <text>UDP-N-acetyl-alpha-D-muramoyl-L-alanine + D-glutamate + ATP = UDP-N-acetyl-alpha-D-muramoyl-L-alanyl-D-glutamate + ADP + phosphate + H(+)</text>
        <dbReference type="Rhea" id="RHEA:16429"/>
        <dbReference type="ChEBI" id="CHEBI:15378"/>
        <dbReference type="ChEBI" id="CHEBI:29986"/>
        <dbReference type="ChEBI" id="CHEBI:30616"/>
        <dbReference type="ChEBI" id="CHEBI:43474"/>
        <dbReference type="ChEBI" id="CHEBI:83898"/>
        <dbReference type="ChEBI" id="CHEBI:83900"/>
        <dbReference type="ChEBI" id="CHEBI:456216"/>
        <dbReference type="EC" id="6.3.2.9"/>
    </reaction>
</comment>
<dbReference type="GO" id="GO:0009252">
    <property type="term" value="P:peptidoglycan biosynthetic process"/>
    <property type="evidence" value="ECO:0007669"/>
    <property type="project" value="UniProtKB-UniRule"/>
</dbReference>
<evidence type="ECO:0000259" key="20">
    <source>
        <dbReference type="Pfam" id="PF08245"/>
    </source>
</evidence>
<dbReference type="GO" id="GO:0051301">
    <property type="term" value="P:cell division"/>
    <property type="evidence" value="ECO:0007669"/>
    <property type="project" value="UniProtKB-KW"/>
</dbReference>
<evidence type="ECO:0000256" key="2">
    <source>
        <dbReference type="ARBA" id="ARBA00004496"/>
    </source>
</evidence>
<dbReference type="Pfam" id="PF08245">
    <property type="entry name" value="Mur_ligase_M"/>
    <property type="match status" value="1"/>
</dbReference>
<dbReference type="PANTHER" id="PTHR43692:SF1">
    <property type="entry name" value="UDP-N-ACETYLMURAMOYLALANINE--D-GLUTAMATE LIGASE"/>
    <property type="match status" value="1"/>
</dbReference>
<dbReference type="InterPro" id="IPR005762">
    <property type="entry name" value="MurD"/>
</dbReference>
<keyword evidence="13 17" id="KW-0961">Cell wall biogenesis/degradation</keyword>
<dbReference type="SUPFAM" id="SSF53244">
    <property type="entry name" value="MurD-like peptide ligases, peptide-binding domain"/>
    <property type="match status" value="1"/>
</dbReference>
<sequence length="456" mass="50026">MMKKIKDYQNKKVLVLGLAKSGVSAAKLLHELGALVTVNDGKPFEENPEAQDLLTLGIKVITGSHPIELMDEGFALVVKNPGIPYSNPLIEKALALHIPVLTEVELAYQIADCPIIGITGTNGKTTTTTMIGLLLNADRKAGQARLAGNIGFPASSVAQEATAEDEMVMELSSFQLMGIDTFHPKIALITNLYEAHLDYHGSRKEYLKAKWRIQKNMMSEDILILNWNQEESRVLAKKTNATVLPFSTETVVEEGTYLKDGWMYYKNEAIMESKDLGVPGKHNIENALAAILVAKLHGLSNETIKETLTHFHGVPHRTQFTGEIEGRKFYNDSKATNILAAEMALSGFNRSKLILLAGGLDRGNTFDELIPSLVGVKAMIVFGETKSKLKEAANKAGIKVIHETENAETAVPLAFSLSEHGDSILLSPANASWDQYPNFEVRGNKFMDAVKKLKIK</sequence>
<dbReference type="InterPro" id="IPR013221">
    <property type="entry name" value="Mur_ligase_cen"/>
</dbReference>
<dbReference type="Gene3D" id="3.90.190.20">
    <property type="entry name" value="Mur ligase, C-terminal domain"/>
    <property type="match status" value="1"/>
</dbReference>
<comment type="pathway">
    <text evidence="3 17 18">Cell wall biogenesis; peptidoglycan biosynthesis.</text>
</comment>
<evidence type="ECO:0000256" key="4">
    <source>
        <dbReference type="ARBA" id="ARBA00010416"/>
    </source>
</evidence>
<dbReference type="GO" id="GO:0071555">
    <property type="term" value="P:cell wall organization"/>
    <property type="evidence" value="ECO:0007669"/>
    <property type="project" value="UniProtKB-KW"/>
</dbReference>
<evidence type="ECO:0000256" key="6">
    <source>
        <dbReference type="ARBA" id="ARBA00015655"/>
    </source>
</evidence>
<dbReference type="GO" id="GO:0008764">
    <property type="term" value="F:UDP-N-acetylmuramoylalanine-D-glutamate ligase activity"/>
    <property type="evidence" value="ECO:0007669"/>
    <property type="project" value="UniProtKB-UniRule"/>
</dbReference>
<dbReference type="SUPFAM" id="SSF53623">
    <property type="entry name" value="MurD-like peptide ligases, catalytic domain"/>
    <property type="match status" value="1"/>
</dbReference>
<gene>
    <name evidence="17" type="primary">murD</name>
    <name evidence="21" type="ORF">UC3_00486</name>
</gene>
<evidence type="ECO:0000256" key="3">
    <source>
        <dbReference type="ARBA" id="ARBA00004752"/>
    </source>
</evidence>
<evidence type="ECO:0000313" key="22">
    <source>
        <dbReference type="Proteomes" id="UP000013785"/>
    </source>
</evidence>
<evidence type="ECO:0000256" key="11">
    <source>
        <dbReference type="ARBA" id="ARBA00022960"/>
    </source>
</evidence>
<evidence type="ECO:0000256" key="1">
    <source>
        <dbReference type="ARBA" id="ARBA00002734"/>
    </source>
</evidence>
<keyword evidence="11 17" id="KW-0133">Cell shape</keyword>
<evidence type="ECO:0000256" key="14">
    <source>
        <dbReference type="ARBA" id="ARBA00030398"/>
    </source>
</evidence>
<dbReference type="eggNOG" id="COG0771">
    <property type="taxonomic scope" value="Bacteria"/>
</dbReference>
<dbReference type="GO" id="GO:0008360">
    <property type="term" value="P:regulation of cell shape"/>
    <property type="evidence" value="ECO:0007669"/>
    <property type="project" value="UniProtKB-KW"/>
</dbReference>
<keyword evidence="12 17" id="KW-0573">Peptidoglycan synthesis</keyword>
<dbReference type="SUPFAM" id="SSF51984">
    <property type="entry name" value="MurCD N-terminal domain"/>
    <property type="match status" value="1"/>
</dbReference>
<dbReference type="Pfam" id="PF21799">
    <property type="entry name" value="MurD-like_N"/>
    <property type="match status" value="1"/>
</dbReference>
<comment type="similarity">
    <text evidence="4 17">Belongs to the MurCDEF family.</text>
</comment>
<dbReference type="HAMAP" id="MF_00639">
    <property type="entry name" value="MurD"/>
    <property type="match status" value="1"/>
</dbReference>
<comment type="subcellular location">
    <subcellularLocation>
        <location evidence="2 17 18">Cytoplasm</location>
    </subcellularLocation>
</comment>
<feature type="binding site" evidence="17">
    <location>
        <begin position="120"/>
        <end position="126"/>
    </location>
    <ligand>
        <name>ATP</name>
        <dbReference type="ChEBI" id="CHEBI:30616"/>
    </ligand>
</feature>
<dbReference type="NCBIfam" id="TIGR01087">
    <property type="entry name" value="murD"/>
    <property type="match status" value="1"/>
</dbReference>
<dbReference type="InterPro" id="IPR004101">
    <property type="entry name" value="Mur_ligase_C"/>
</dbReference>
<feature type="domain" description="Mur ligase central" evidence="20">
    <location>
        <begin position="118"/>
        <end position="294"/>
    </location>
</feature>
<dbReference type="STRING" id="154621.RV11_GL000889"/>
<accession>R3U4R5</accession>
<keyword evidence="8 17" id="KW-0436">Ligase</keyword>
<comment type="function">
    <text evidence="1 17 18">Cell wall formation. Catalyzes the addition of glutamate to the nucleotide precursor UDP-N-acetylmuramoyl-L-alanine (UMA).</text>
</comment>
<dbReference type="InterPro" id="IPR036615">
    <property type="entry name" value="Mur_ligase_C_dom_sf"/>
</dbReference>
<organism evidence="21 22">
    <name type="scientific">Enterococcus phoeniculicola ATCC BAA-412</name>
    <dbReference type="NCBI Taxonomy" id="1158610"/>
    <lineage>
        <taxon>Bacteria</taxon>
        <taxon>Bacillati</taxon>
        <taxon>Bacillota</taxon>
        <taxon>Bacilli</taxon>
        <taxon>Lactobacillales</taxon>
        <taxon>Enterococcaceae</taxon>
        <taxon>Enterococcus</taxon>
    </lineage>
</organism>
<evidence type="ECO:0000256" key="18">
    <source>
        <dbReference type="RuleBase" id="RU003664"/>
    </source>
</evidence>
<evidence type="ECO:0000256" key="8">
    <source>
        <dbReference type="ARBA" id="ARBA00022598"/>
    </source>
</evidence>
<keyword evidence="17 18" id="KW-0131">Cell cycle</keyword>
<dbReference type="AlphaFoldDB" id="R3U4R5"/>
<evidence type="ECO:0000256" key="10">
    <source>
        <dbReference type="ARBA" id="ARBA00022840"/>
    </source>
</evidence>
<dbReference type="UniPathway" id="UPA00219"/>
<evidence type="ECO:0000256" key="7">
    <source>
        <dbReference type="ARBA" id="ARBA00022490"/>
    </source>
</evidence>
<evidence type="ECO:0000256" key="17">
    <source>
        <dbReference type="HAMAP-Rule" id="MF_00639"/>
    </source>
</evidence>
<keyword evidence="17 18" id="KW-0132">Cell division</keyword>
<evidence type="ECO:0000256" key="9">
    <source>
        <dbReference type="ARBA" id="ARBA00022741"/>
    </source>
</evidence>
<dbReference type="GO" id="GO:0005737">
    <property type="term" value="C:cytoplasm"/>
    <property type="evidence" value="ECO:0007669"/>
    <property type="project" value="UniProtKB-SubCell"/>
</dbReference>
<evidence type="ECO:0000256" key="15">
    <source>
        <dbReference type="ARBA" id="ARBA00032324"/>
    </source>
</evidence>
<dbReference type="PANTHER" id="PTHR43692">
    <property type="entry name" value="UDP-N-ACETYLMURAMOYLALANINE--D-GLUTAMATE LIGASE"/>
    <property type="match status" value="1"/>
</dbReference>
<evidence type="ECO:0000313" key="21">
    <source>
        <dbReference type="EMBL" id="EOL48934.1"/>
    </source>
</evidence>
<keyword evidence="10 17" id="KW-0067">ATP-binding</keyword>
<protein>
    <recommendedName>
        <fullName evidence="6 17">UDP-N-acetylmuramoylalanine--D-glutamate ligase</fullName>
        <ecNumber evidence="5 17">6.3.2.9</ecNumber>
    </recommendedName>
    <alternativeName>
        <fullName evidence="15 17">D-glutamic acid-adding enzyme</fullName>
    </alternativeName>
    <alternativeName>
        <fullName evidence="14 17">UDP-N-acetylmuramoyl-L-alanyl-D-glutamate synthetase</fullName>
    </alternativeName>
</protein>
<dbReference type="GO" id="GO:0005524">
    <property type="term" value="F:ATP binding"/>
    <property type="evidence" value="ECO:0007669"/>
    <property type="project" value="UniProtKB-UniRule"/>
</dbReference>
<feature type="domain" description="Mur ligase C-terminal" evidence="19">
    <location>
        <begin position="316"/>
        <end position="429"/>
    </location>
</feature>
<dbReference type="InterPro" id="IPR036565">
    <property type="entry name" value="Mur-like_cat_sf"/>
</dbReference>
<keyword evidence="7 17" id="KW-0963">Cytoplasm</keyword>
<dbReference type="PATRIC" id="fig|1158610.3.peg.460"/>
<evidence type="ECO:0000256" key="12">
    <source>
        <dbReference type="ARBA" id="ARBA00022984"/>
    </source>
</evidence>
<dbReference type="Pfam" id="PF02875">
    <property type="entry name" value="Mur_ligase_C"/>
    <property type="match status" value="1"/>
</dbReference>
<dbReference type="EMBL" id="AJAT01000007">
    <property type="protein sequence ID" value="EOL48934.1"/>
    <property type="molecule type" value="Genomic_DNA"/>
</dbReference>
<comment type="caution">
    <text evidence="21">The sequence shown here is derived from an EMBL/GenBank/DDBJ whole genome shotgun (WGS) entry which is preliminary data.</text>
</comment>
<dbReference type="Gene3D" id="3.40.1190.10">
    <property type="entry name" value="Mur-like, catalytic domain"/>
    <property type="match status" value="1"/>
</dbReference>
<proteinExistence type="inferred from homology"/>
<dbReference type="EC" id="6.3.2.9" evidence="5 17"/>
<dbReference type="Gene3D" id="3.40.50.720">
    <property type="entry name" value="NAD(P)-binding Rossmann-like Domain"/>
    <property type="match status" value="1"/>
</dbReference>
<evidence type="ECO:0000259" key="19">
    <source>
        <dbReference type="Pfam" id="PF02875"/>
    </source>
</evidence>
<reference evidence="21 22" key="1">
    <citation type="submission" date="2013-02" db="EMBL/GenBank/DDBJ databases">
        <title>The Genome Sequence of Enterococcus phoeniculicola BAA-412.</title>
        <authorList>
            <consortium name="The Broad Institute Genome Sequencing Platform"/>
            <consortium name="The Broad Institute Genome Sequencing Center for Infectious Disease"/>
            <person name="Earl A.M."/>
            <person name="Gilmore M.S."/>
            <person name="Lebreton F."/>
            <person name="Walker B."/>
            <person name="Young S.K."/>
            <person name="Zeng Q."/>
            <person name="Gargeya S."/>
            <person name="Fitzgerald M."/>
            <person name="Haas B."/>
            <person name="Abouelleil A."/>
            <person name="Alvarado L."/>
            <person name="Arachchi H.M."/>
            <person name="Berlin A.M."/>
            <person name="Chapman S.B."/>
            <person name="Dewar J."/>
            <person name="Goldberg J."/>
            <person name="Griggs A."/>
            <person name="Gujja S."/>
            <person name="Hansen M."/>
            <person name="Howarth C."/>
            <person name="Imamovic A."/>
            <person name="Larimer J."/>
            <person name="McCowan C."/>
            <person name="Murphy C."/>
            <person name="Neiman D."/>
            <person name="Pearson M."/>
            <person name="Priest M."/>
            <person name="Roberts A."/>
            <person name="Saif S."/>
            <person name="Shea T."/>
            <person name="Sisk P."/>
            <person name="Sykes S."/>
            <person name="Wortman J."/>
            <person name="Nusbaum C."/>
            <person name="Birren B."/>
        </authorList>
    </citation>
    <scope>NUCLEOTIDE SEQUENCE [LARGE SCALE GENOMIC DNA]</scope>
    <source>
        <strain evidence="21 22">ATCC BAA-412</strain>
    </source>
</reference>